<accession>A0A8M1G7M7</accession>
<gene>
    <name evidence="3" type="primary">LOC121103131</name>
</gene>
<dbReference type="GeneID" id="121103131"/>
<dbReference type="RefSeq" id="XP_040488164.1">
    <property type="nucleotide sequence ID" value="XM_040632230.1"/>
</dbReference>
<proteinExistence type="predicted"/>
<evidence type="ECO:0000256" key="1">
    <source>
        <dbReference type="SAM" id="MobiDB-lite"/>
    </source>
</evidence>
<dbReference type="AlphaFoldDB" id="A0A8M1G7M7"/>
<reference evidence="3" key="1">
    <citation type="submission" date="2025-08" db="UniProtKB">
        <authorList>
            <consortium name="RefSeq"/>
        </authorList>
    </citation>
    <scope>IDENTIFICATION</scope>
    <source>
        <tissue evidence="3">Whole blood</tissue>
    </source>
</reference>
<organism evidence="2 3">
    <name type="scientific">Ursus maritimus</name>
    <name type="common">Polar bear</name>
    <name type="synonym">Thalarctos maritimus</name>
    <dbReference type="NCBI Taxonomy" id="29073"/>
    <lineage>
        <taxon>Eukaryota</taxon>
        <taxon>Metazoa</taxon>
        <taxon>Chordata</taxon>
        <taxon>Craniata</taxon>
        <taxon>Vertebrata</taxon>
        <taxon>Euteleostomi</taxon>
        <taxon>Mammalia</taxon>
        <taxon>Eutheria</taxon>
        <taxon>Laurasiatheria</taxon>
        <taxon>Carnivora</taxon>
        <taxon>Caniformia</taxon>
        <taxon>Ursidae</taxon>
        <taxon>Ursus</taxon>
    </lineage>
</organism>
<protein>
    <submittedName>
        <fullName evidence="3">Uncharacterized protein LOC121103131</fullName>
    </submittedName>
</protein>
<keyword evidence="2" id="KW-1185">Reference proteome</keyword>
<dbReference type="KEGG" id="umr:121103131"/>
<name>A0A8M1G7M7_URSMA</name>
<sequence length="202" mass="21422">MVKALGHGASGEGPRRAAWPLPPPEDTKTLQARGPRAGSLVSALGLRDRETETCPAAGPQNTCGICRAAQADRDRGLQPLRSRRGRGFPGSAPFRPCYTGERACPSWLQLALPSMDRGASSLETWLPVSFALFSDGLVVCWLSGFERGLRILGTSPLSDSSPSVAPSTGVELMTLRSRPELRPRVGRSANGATPAPYSTVDL</sequence>
<feature type="region of interest" description="Disordered" evidence="1">
    <location>
        <begin position="181"/>
        <end position="202"/>
    </location>
</feature>
<dbReference type="Proteomes" id="UP000261680">
    <property type="component" value="Unplaced"/>
</dbReference>
<evidence type="ECO:0000313" key="2">
    <source>
        <dbReference type="Proteomes" id="UP000261680"/>
    </source>
</evidence>
<evidence type="ECO:0000313" key="3">
    <source>
        <dbReference type="RefSeq" id="XP_040488164.1"/>
    </source>
</evidence>
<feature type="region of interest" description="Disordered" evidence="1">
    <location>
        <begin position="1"/>
        <end position="36"/>
    </location>
</feature>